<feature type="compositionally biased region" description="Basic and acidic residues" evidence="6">
    <location>
        <begin position="1308"/>
        <end position="1360"/>
    </location>
</feature>
<evidence type="ECO:0000259" key="9">
    <source>
        <dbReference type="Pfam" id="PF16134"/>
    </source>
</evidence>
<sequence>MATLILPTDWIKNWEKSGKNDFLQLCQDLAGRPEDDDKDLQTALYELSLHVVQGLLKVDVAASILGDVMDLRDDMVSILADVFSVLDIETSCMEEKHKRDNFTQLVGACLFCVPDAILKERLDPETLESLGLIKQAQQFNQKIVKIKTKLFYKQQKFNLLREENEGYAKLVTELGQDLSGNITSRVVLENIKSLIGYFNLDPNRVLDIILEVYECRSDQDEFFVSLIKSYMCEHQTLCHILGFKFKFHQEPNGETPASLYHVAAALLQHNLIALEDLYVHLMPVDSTIVEEHKREILEAKQIARKLTMVVLPSEKNDDKEKEKEKEDEKNEKPPNNQKLGLLEALLRIGDWQHAQSVMEQMPAFYATSHRAIALALCQLLHLLIEPLYRRAGVPKGAKGRQLKPLQNSQAPRPVETFEELSREVITMLGYLGPHLSHDPVLFAKIVRLGKSFMKEYQSDSRPESKEEMDSLLSCFLSISDQVLLPSLTLMDCNACMSEELWGFFKLFPYQHRYRLYGQWKNETYGNHPLLVKVKAQTVDRAKYIMKRLTKENVKPSGRQIGKLSHSNPTILFDYILSQIQWYDNLITPVVDSLKYLTSLNYDVLAYCIIEALANPEKEKMKHDDTTISSWLQSLASLCGAVCRKYPIELAGLLQYVTNQLKAGKSFDLLILKEVVQKMAGIEITDEMTQEQLEAMTGGEQLKAEGGYFGQIRNTKKSSQRLKEALLEHELALPLCLLMAQQRNGVVFSEGGEKHLKLVGKLYDQCHDTLVQFGGFLASNLSTEDYIKRVPSVDILCNQFHTPHDAAFFLSRPMYAHQILSTKNETITKFLQLCLFPRCVFSAIDAVYCARFVELVHQQKAPNFCTLLCYDRVFSDIIYTVASCTENESRRYGRFLCCMLETVTRWHSDRAIYEKECGNYPGFVTIFRASGFDGGNKADQLDYENFRHVVHKWHYKLTKASVHCLETGEYTHIRNILIVLTKILPFYPKVLNLGQALECRVLKICQEEKEKRPDLYALAMGYSGQLKGRKVHMVPENEFHHKEAPPTRSATPASIQNGPASSAKAPAASSSTAKADDATADDAEKSKDKLQTAKTGSKSTSAVSKASSSNGSSTPNSTKSSKEDKEKGAKEKKEKRDKALGGTPDTKAGAKDKQQPKDERSTRDSSGGGGGGEKGGEGGREKTPKAERDKQRKEEKQPREEKGKGGDGGGGKEERSATSSSGGDGKETKSKESSGGSSSSKPEKSSTAGMLKSSTPRSDGADTERDLKRRKLDTHSSPSHSSTVKDTLNDFKESTSKHYGNHSTAALSKSKEREVEKKDSEKSRDRSKEREKREDRKDRKREHSNNEREMSQEMKRRKDENGTSSSKHSKSASPSDSPRSADKDKSKSSKTNSKEKSDLAKNEKTSGGKKESRHDKDKPEKKEKRESTGAKEDKKQYPFMATN</sequence>
<dbReference type="Pfam" id="PF11732">
    <property type="entry name" value="Thoc2"/>
    <property type="match status" value="1"/>
</dbReference>
<feature type="compositionally biased region" description="Basic and acidic residues" evidence="6">
    <location>
        <begin position="314"/>
        <end position="332"/>
    </location>
</feature>
<feature type="compositionally biased region" description="Low complexity" evidence="6">
    <location>
        <begin position="1091"/>
        <end position="1118"/>
    </location>
</feature>
<feature type="compositionally biased region" description="Basic and acidic residues" evidence="6">
    <location>
        <begin position="1286"/>
        <end position="1295"/>
    </location>
</feature>
<feature type="domain" description="THO complex subunit 2 N-terminal" evidence="9">
    <location>
        <begin position="9"/>
        <end position="395"/>
    </location>
</feature>
<name>A0ABD1IR44_9TELE</name>
<keyword evidence="11" id="KW-1185">Reference proteome</keyword>
<proteinExistence type="inferred from homology"/>
<dbReference type="GO" id="GO:0005634">
    <property type="term" value="C:nucleus"/>
    <property type="evidence" value="ECO:0007669"/>
    <property type="project" value="UniProtKB-SubCell"/>
</dbReference>
<comment type="subunit">
    <text evidence="5">Component of the THO subcomplex, which is composed of THOC1, THOC2, THOC3, THOC5, THOC6 and THOC7. The THO subcomplex interacts with DDX39B to form the THO-DDX39B complex which multimerizes into a 28-subunit tetrameric assembly. Component of the transcription/export (TREX) complex at least composed of ALYREF/THOC4, DDX39B, SARNP/CIP29, CHTOP and the THO subcomplex; in the complex interacts with THOC1, THOC3, THOC5, THOC7 and DDX39B. TREX seems to have a dynamic structure involving ATP-dependent remodeling. Interacts with POLDIP3 and ZC3H11A.</text>
</comment>
<dbReference type="InterPro" id="IPR021418">
    <property type="entry name" value="THO_THOC2_C"/>
</dbReference>
<feature type="compositionally biased region" description="Polar residues" evidence="6">
    <location>
        <begin position="1047"/>
        <end position="1057"/>
    </location>
</feature>
<evidence type="ECO:0000256" key="2">
    <source>
        <dbReference type="ARBA" id="ARBA00007857"/>
    </source>
</evidence>
<evidence type="ECO:0000313" key="10">
    <source>
        <dbReference type="EMBL" id="KAL2077459.1"/>
    </source>
</evidence>
<keyword evidence="4" id="KW-0539">Nucleus</keyword>
<comment type="similarity">
    <text evidence="2">Belongs to the THOC2 family.</text>
</comment>
<dbReference type="PANTHER" id="PTHR21597">
    <property type="entry name" value="THO2 PROTEIN"/>
    <property type="match status" value="1"/>
</dbReference>
<feature type="compositionally biased region" description="Basic and acidic residues" evidence="6">
    <location>
        <begin position="1073"/>
        <end position="1090"/>
    </location>
</feature>
<evidence type="ECO:0000259" key="8">
    <source>
        <dbReference type="Pfam" id="PF11732"/>
    </source>
</evidence>
<comment type="caution">
    <text evidence="10">The sequence shown here is derived from an EMBL/GenBank/DDBJ whole genome shotgun (WGS) entry which is preliminary data.</text>
</comment>
<dbReference type="PANTHER" id="PTHR21597:SF0">
    <property type="entry name" value="THO COMPLEX SUBUNIT 2"/>
    <property type="match status" value="1"/>
</dbReference>
<evidence type="ECO:0000313" key="11">
    <source>
        <dbReference type="Proteomes" id="UP001591681"/>
    </source>
</evidence>
<accession>A0ABD1IR44</accession>
<dbReference type="Proteomes" id="UP001591681">
    <property type="component" value="Unassembled WGS sequence"/>
</dbReference>
<protein>
    <recommendedName>
        <fullName evidence="3">THO complex subunit 2</fullName>
    </recommendedName>
</protein>
<comment type="subcellular location">
    <subcellularLocation>
        <location evidence="1">Nucleus</location>
    </subcellularLocation>
</comment>
<feature type="compositionally biased region" description="Basic and acidic residues" evidence="6">
    <location>
        <begin position="1378"/>
        <end position="1435"/>
    </location>
</feature>
<reference evidence="10 11" key="1">
    <citation type="submission" date="2024-09" db="EMBL/GenBank/DDBJ databases">
        <title>A chromosome-level genome assembly of Gray's grenadier anchovy, Coilia grayii.</title>
        <authorList>
            <person name="Fu Z."/>
        </authorList>
    </citation>
    <scope>NUCLEOTIDE SEQUENCE [LARGE SCALE GENOMIC DNA]</scope>
    <source>
        <strain evidence="10">G4</strain>
        <tissue evidence="10">Muscle</tissue>
    </source>
</reference>
<organism evidence="10 11">
    <name type="scientific">Coilia grayii</name>
    <name type="common">Gray's grenadier anchovy</name>
    <dbReference type="NCBI Taxonomy" id="363190"/>
    <lineage>
        <taxon>Eukaryota</taxon>
        <taxon>Metazoa</taxon>
        <taxon>Chordata</taxon>
        <taxon>Craniata</taxon>
        <taxon>Vertebrata</taxon>
        <taxon>Euteleostomi</taxon>
        <taxon>Actinopterygii</taxon>
        <taxon>Neopterygii</taxon>
        <taxon>Teleostei</taxon>
        <taxon>Clupei</taxon>
        <taxon>Clupeiformes</taxon>
        <taxon>Clupeoidei</taxon>
        <taxon>Engraulidae</taxon>
        <taxon>Coilinae</taxon>
        <taxon>Coilia</taxon>
    </lineage>
</organism>
<feature type="domain" description="THO complex subunit 2 N-terminal" evidence="9">
    <location>
        <begin position="414"/>
        <end position="558"/>
    </location>
</feature>
<dbReference type="Pfam" id="PF16134">
    <property type="entry name" value="THOC2_N"/>
    <property type="match status" value="2"/>
</dbReference>
<evidence type="ECO:0000256" key="5">
    <source>
        <dbReference type="ARBA" id="ARBA00047033"/>
    </source>
</evidence>
<dbReference type="InterPro" id="IPR040007">
    <property type="entry name" value="Tho2"/>
</dbReference>
<feature type="compositionally biased region" description="Basic and acidic residues" evidence="6">
    <location>
        <begin position="1119"/>
        <end position="1138"/>
    </location>
</feature>
<feature type="compositionally biased region" description="Polar residues" evidence="6">
    <location>
        <begin position="1296"/>
        <end position="1306"/>
    </location>
</feature>
<feature type="compositionally biased region" description="Basic and acidic residues" evidence="6">
    <location>
        <begin position="1147"/>
        <end position="1162"/>
    </location>
</feature>
<feature type="compositionally biased region" description="Basic and acidic residues" evidence="6">
    <location>
        <begin position="1173"/>
        <end position="1215"/>
    </location>
</feature>
<evidence type="ECO:0000256" key="3">
    <source>
        <dbReference type="ARBA" id="ARBA00019596"/>
    </source>
</evidence>
<evidence type="ECO:0000256" key="6">
    <source>
        <dbReference type="SAM" id="MobiDB-lite"/>
    </source>
</evidence>
<feature type="region of interest" description="Disordered" evidence="6">
    <location>
        <begin position="313"/>
        <end position="336"/>
    </location>
</feature>
<feature type="compositionally biased region" description="Low complexity" evidence="6">
    <location>
        <begin position="1058"/>
        <end position="1072"/>
    </location>
</feature>
<feature type="region of interest" description="Disordered" evidence="6">
    <location>
        <begin position="1039"/>
        <end position="1442"/>
    </location>
</feature>
<feature type="compositionally biased region" description="Polar residues" evidence="6">
    <location>
        <begin position="1274"/>
        <end position="1285"/>
    </location>
</feature>
<feature type="domain" description="THO complex subunitTHOC2 N-terminal" evidence="8">
    <location>
        <begin position="560"/>
        <end position="635"/>
    </location>
</feature>
<evidence type="ECO:0000259" key="7">
    <source>
        <dbReference type="Pfam" id="PF11262"/>
    </source>
</evidence>
<evidence type="ECO:0000256" key="1">
    <source>
        <dbReference type="ARBA" id="ARBA00004123"/>
    </source>
</evidence>
<gene>
    <name evidence="10" type="ORF">ACEWY4_026963</name>
</gene>
<dbReference type="Pfam" id="PF11262">
    <property type="entry name" value="Tho2"/>
    <property type="match status" value="1"/>
</dbReference>
<feature type="domain" description="THO complex subunitTHOC2 C-terminal" evidence="7">
    <location>
        <begin position="820"/>
        <end position="1025"/>
    </location>
</feature>
<dbReference type="InterPro" id="IPR032302">
    <property type="entry name" value="THOC2_N"/>
</dbReference>
<dbReference type="EMBL" id="JBHFQA010000024">
    <property type="protein sequence ID" value="KAL2077459.1"/>
    <property type="molecule type" value="Genomic_DNA"/>
</dbReference>
<dbReference type="InterPro" id="IPR021726">
    <property type="entry name" value="THO_THOC2_N"/>
</dbReference>
<evidence type="ECO:0000256" key="4">
    <source>
        <dbReference type="ARBA" id="ARBA00023242"/>
    </source>
</evidence>